<gene>
    <name evidence="2" type="ORF">NDU88_001864</name>
</gene>
<dbReference type="AlphaFoldDB" id="A0AAV7RCT9"/>
<comment type="caution">
    <text evidence="2">The sequence shown here is derived from an EMBL/GenBank/DDBJ whole genome shotgun (WGS) entry which is preliminary data.</text>
</comment>
<dbReference type="EMBL" id="JANPWB010000009">
    <property type="protein sequence ID" value="KAJ1149044.1"/>
    <property type="molecule type" value="Genomic_DNA"/>
</dbReference>
<feature type="region of interest" description="Disordered" evidence="1">
    <location>
        <begin position="93"/>
        <end position="152"/>
    </location>
</feature>
<organism evidence="2 3">
    <name type="scientific">Pleurodeles waltl</name>
    <name type="common">Iberian ribbed newt</name>
    <dbReference type="NCBI Taxonomy" id="8319"/>
    <lineage>
        <taxon>Eukaryota</taxon>
        <taxon>Metazoa</taxon>
        <taxon>Chordata</taxon>
        <taxon>Craniata</taxon>
        <taxon>Vertebrata</taxon>
        <taxon>Euteleostomi</taxon>
        <taxon>Amphibia</taxon>
        <taxon>Batrachia</taxon>
        <taxon>Caudata</taxon>
        <taxon>Salamandroidea</taxon>
        <taxon>Salamandridae</taxon>
        <taxon>Pleurodelinae</taxon>
        <taxon>Pleurodeles</taxon>
    </lineage>
</organism>
<accession>A0AAV7RCT9</accession>
<evidence type="ECO:0000313" key="3">
    <source>
        <dbReference type="Proteomes" id="UP001066276"/>
    </source>
</evidence>
<evidence type="ECO:0000256" key="1">
    <source>
        <dbReference type="SAM" id="MobiDB-lite"/>
    </source>
</evidence>
<dbReference type="Proteomes" id="UP001066276">
    <property type="component" value="Chromosome 5"/>
</dbReference>
<reference evidence="2" key="1">
    <citation type="journal article" date="2022" name="bioRxiv">
        <title>Sequencing and chromosome-scale assembly of the giantPleurodeles waltlgenome.</title>
        <authorList>
            <person name="Brown T."/>
            <person name="Elewa A."/>
            <person name="Iarovenko S."/>
            <person name="Subramanian E."/>
            <person name="Araus A.J."/>
            <person name="Petzold A."/>
            <person name="Susuki M."/>
            <person name="Suzuki K.-i.T."/>
            <person name="Hayashi T."/>
            <person name="Toyoda A."/>
            <person name="Oliveira C."/>
            <person name="Osipova E."/>
            <person name="Leigh N.D."/>
            <person name="Simon A."/>
            <person name="Yun M.H."/>
        </authorList>
    </citation>
    <scope>NUCLEOTIDE SEQUENCE</scope>
    <source>
        <strain evidence="2">20211129_DDA</strain>
        <tissue evidence="2">Liver</tissue>
    </source>
</reference>
<protein>
    <submittedName>
        <fullName evidence="2">Uncharacterized protein</fullName>
    </submittedName>
</protein>
<sequence>MPITRAEQREPWRTVKNKMLLLEAVFPSRGWRVDPMRNMQNTKKQTNQPAGKVDCSLAPRVLGQGLQEGLGKMMEEMYGFIASAKAWVGLGMDEQGSSSKQAGASKVWGQNTHSPPKVQGEPSSLVPEDSGMGATDIVSGRSEKEALVRPDSTLPTGKSSLAWRVPLEARERIWNREFINIFLLLIFAKEGTVITVSSKEVDKHKWKVKPQETIDNWLEAFVVLSTVIMKKFPEQGPALCKYNLVI</sequence>
<name>A0AAV7RCT9_PLEWA</name>
<evidence type="ECO:0000313" key="2">
    <source>
        <dbReference type="EMBL" id="KAJ1149044.1"/>
    </source>
</evidence>
<proteinExistence type="predicted"/>
<keyword evidence="3" id="KW-1185">Reference proteome</keyword>
<feature type="compositionally biased region" description="Polar residues" evidence="1">
    <location>
        <begin position="95"/>
        <end position="114"/>
    </location>
</feature>